<dbReference type="InterPro" id="IPR008929">
    <property type="entry name" value="Chondroitin_lyas"/>
</dbReference>
<evidence type="ECO:0000313" key="8">
    <source>
        <dbReference type="EMBL" id="MCP3429196.1"/>
    </source>
</evidence>
<comment type="caution">
    <text evidence="8">The sequence shown here is derived from an EMBL/GenBank/DDBJ whole genome shotgun (WGS) entry which is preliminary data.</text>
</comment>
<protein>
    <submittedName>
        <fullName evidence="8">Heparinase II/III family protein</fullName>
    </submittedName>
</protein>
<dbReference type="Proteomes" id="UP001165413">
    <property type="component" value="Unassembled WGS sequence"/>
</dbReference>
<reference evidence="8" key="1">
    <citation type="submission" date="2022-07" db="EMBL/GenBank/DDBJ databases">
        <title>Characterization of the Novel Bacterium Alteromonas immobilis LMIT006 and Alteromonas gregis LMIT007.</title>
        <authorList>
            <person name="Lin X."/>
        </authorList>
    </citation>
    <scope>NUCLEOTIDE SEQUENCE</scope>
    <source>
        <strain evidence="8">LMIT007</strain>
    </source>
</reference>
<dbReference type="InterPro" id="IPR008397">
    <property type="entry name" value="Alginate_lyase_dom"/>
</dbReference>
<dbReference type="GO" id="GO:0016829">
    <property type="term" value="F:lyase activity"/>
    <property type="evidence" value="ECO:0007669"/>
    <property type="project" value="UniProtKB-KW"/>
</dbReference>
<keyword evidence="3" id="KW-0574">Periplasm</keyword>
<feature type="signal peptide" evidence="5">
    <location>
        <begin position="1"/>
        <end position="28"/>
    </location>
</feature>
<dbReference type="Gene3D" id="2.70.98.70">
    <property type="match status" value="1"/>
</dbReference>
<evidence type="ECO:0000256" key="4">
    <source>
        <dbReference type="ARBA" id="ARBA00023239"/>
    </source>
</evidence>
<feature type="domain" description="Heparinase II/III-like C-terminal" evidence="7">
    <location>
        <begin position="382"/>
        <end position="647"/>
    </location>
</feature>
<dbReference type="EMBL" id="JANATA010000017">
    <property type="protein sequence ID" value="MCP3429196.1"/>
    <property type="molecule type" value="Genomic_DNA"/>
</dbReference>
<sequence length="730" mass="81177">MLFRTWKKITAVVALALTVSCVSHSSLAQNPNLVITQADVVAMRIGVQKEGRFQNAYNDLRATVDRQLVQEINVPVPKDGGGGYTHEVHKKNYQYMYNAGLIFQISEDQKYADSVKDMLLEYAELYPTLDVHPKRKVNSQNPGKFFWQSLNEAMWMVYTIQAYDLVKAAIPAADRATIENDLLKPVAEFLSVGQPSTFNKVHNHGTWATAGVGMAGYVLDEPEWVEMALYDLEKSGKGGFLRQLDELFSPQGYYNEGPYYQRFALLPFITFAKAIENNEPERKIFEYRDGIVYKAIDTTIQLSYAGLFYPINDAIKSKGTDTIELVHGVTIAYGLSGERGLLSIAEEQNQVILSGDGLLVAEALDQGLQLPYAYRSVAFGDGNDGKQGALVIMRSDLDGEQSVLFKPASQGLGHGHFDKLTWQFYDLGEEIVSDYGAARFLNVEAKFGGRYLPENNSYAKHTVAHNTVVVDEISHFDNNVKVGNANWPTLAYFETSDEGSVSRASIATAYPGVNLDRTLALVNLPELGRTVVVDVFAVTGQSKQQYDLPLHYLGQLIDTSFPLQAKANNLQMLGTDNGYQHLWLKGQATPDSGLAKVTWLNKNGRFYTQTSLVDGSETFLFTQLGATDPNFNLRNEQGFIRRVKSNEHTFVSVLEPHGEYNPSKEYTLDAVSTVTSLTYTEQDNVVFVELSIAGNDYLIALNSSAQNAKEVTFKNSKYTLSGRLSVFSQK</sequence>
<keyword evidence="9" id="KW-1185">Reference proteome</keyword>
<name>A0AA41X2K2_9ALTE</name>
<keyword evidence="2 5" id="KW-0732">Signal</keyword>
<dbReference type="GO" id="GO:0042597">
    <property type="term" value="C:periplasmic space"/>
    <property type="evidence" value="ECO:0007669"/>
    <property type="project" value="UniProtKB-SubCell"/>
</dbReference>
<evidence type="ECO:0000256" key="2">
    <source>
        <dbReference type="ARBA" id="ARBA00022729"/>
    </source>
</evidence>
<dbReference type="InterPro" id="IPR012480">
    <property type="entry name" value="Hepar_II_III_C"/>
</dbReference>
<evidence type="ECO:0000259" key="7">
    <source>
        <dbReference type="Pfam" id="PF07940"/>
    </source>
</evidence>
<dbReference type="PANTHER" id="PTHR39210:SF1">
    <property type="entry name" value="HEPARIN-SULFATE LYASE"/>
    <property type="match status" value="1"/>
</dbReference>
<dbReference type="PROSITE" id="PS51257">
    <property type="entry name" value="PROKAR_LIPOPROTEIN"/>
    <property type="match status" value="1"/>
</dbReference>
<feature type="chain" id="PRO_5041316490" evidence="5">
    <location>
        <begin position="29"/>
        <end position="730"/>
    </location>
</feature>
<evidence type="ECO:0000259" key="6">
    <source>
        <dbReference type="Pfam" id="PF05426"/>
    </source>
</evidence>
<keyword evidence="4" id="KW-0456">Lyase</keyword>
<feature type="domain" description="Alginate lyase" evidence="6">
    <location>
        <begin position="75"/>
        <end position="300"/>
    </location>
</feature>
<comment type="subcellular location">
    <subcellularLocation>
        <location evidence="1">Periplasm</location>
    </subcellularLocation>
</comment>
<dbReference type="Pfam" id="PF07940">
    <property type="entry name" value="Hepar_II_III_C"/>
    <property type="match status" value="1"/>
</dbReference>
<evidence type="ECO:0000256" key="1">
    <source>
        <dbReference type="ARBA" id="ARBA00004418"/>
    </source>
</evidence>
<dbReference type="RefSeq" id="WP_254101253.1">
    <property type="nucleotide sequence ID" value="NZ_JANATA010000017.1"/>
</dbReference>
<dbReference type="AlphaFoldDB" id="A0AA41X2K2"/>
<dbReference type="Pfam" id="PF05426">
    <property type="entry name" value="Alginate_lyase"/>
    <property type="match status" value="1"/>
</dbReference>
<evidence type="ECO:0000313" key="9">
    <source>
        <dbReference type="Proteomes" id="UP001165413"/>
    </source>
</evidence>
<accession>A0AA41X2K2</accession>
<dbReference type="Gene3D" id="1.50.10.100">
    <property type="entry name" value="Chondroitin AC/alginate lyase"/>
    <property type="match status" value="1"/>
</dbReference>
<dbReference type="PANTHER" id="PTHR39210">
    <property type="entry name" value="HEPARIN-SULFATE LYASE"/>
    <property type="match status" value="1"/>
</dbReference>
<proteinExistence type="predicted"/>
<evidence type="ECO:0000256" key="5">
    <source>
        <dbReference type="SAM" id="SignalP"/>
    </source>
</evidence>
<gene>
    <name evidence="8" type="ORF">NLF92_09600</name>
</gene>
<organism evidence="8 9">
    <name type="scientific">Opacimonas viscosa</name>
    <dbReference type="NCBI Taxonomy" id="2961944"/>
    <lineage>
        <taxon>Bacteria</taxon>
        <taxon>Pseudomonadati</taxon>
        <taxon>Pseudomonadota</taxon>
        <taxon>Gammaproteobacteria</taxon>
        <taxon>Alteromonadales</taxon>
        <taxon>Alteromonadaceae</taxon>
        <taxon>Opacimonas</taxon>
    </lineage>
</organism>
<evidence type="ECO:0000256" key="3">
    <source>
        <dbReference type="ARBA" id="ARBA00022764"/>
    </source>
</evidence>
<dbReference type="SUPFAM" id="SSF48230">
    <property type="entry name" value="Chondroitin AC/alginate lyase"/>
    <property type="match status" value="1"/>
</dbReference>